<feature type="domain" description="OmpR/PhoB-type" evidence="7">
    <location>
        <begin position="1"/>
        <end position="95"/>
    </location>
</feature>
<proteinExistence type="inferred from homology"/>
<dbReference type="PANTHER" id="PTHR35807:SF1">
    <property type="entry name" value="TRANSCRIPTIONAL REGULATOR REDD"/>
    <property type="match status" value="1"/>
</dbReference>
<dbReference type="GO" id="GO:0003677">
    <property type="term" value="F:DNA binding"/>
    <property type="evidence" value="ECO:0007669"/>
    <property type="project" value="UniProtKB-UniRule"/>
</dbReference>
<feature type="compositionally biased region" description="Basic residues" evidence="6">
    <location>
        <begin position="269"/>
        <end position="292"/>
    </location>
</feature>
<keyword evidence="2" id="KW-0805">Transcription regulation</keyword>
<reference evidence="8" key="1">
    <citation type="submission" date="2021-03" db="EMBL/GenBank/DDBJ databases">
        <authorList>
            <person name="Kanchanasin P."/>
            <person name="Saeng-In P."/>
            <person name="Phongsopitanun W."/>
            <person name="Yuki M."/>
            <person name="Kudo T."/>
            <person name="Ohkuma M."/>
            <person name="Tanasupawat S."/>
        </authorList>
    </citation>
    <scope>NUCLEOTIDE SEQUENCE</scope>
    <source>
        <strain evidence="8">GKU 128</strain>
    </source>
</reference>
<protein>
    <submittedName>
        <fullName evidence="8">AfsR/SARP family transcriptional regulator</fullName>
    </submittedName>
</protein>
<dbReference type="GO" id="GO:0000160">
    <property type="term" value="P:phosphorelay signal transduction system"/>
    <property type="evidence" value="ECO:0007669"/>
    <property type="project" value="InterPro"/>
</dbReference>
<dbReference type="PANTHER" id="PTHR35807">
    <property type="entry name" value="TRANSCRIPTIONAL REGULATOR REDD-RELATED"/>
    <property type="match status" value="1"/>
</dbReference>
<evidence type="ECO:0000256" key="1">
    <source>
        <dbReference type="ARBA" id="ARBA00005820"/>
    </source>
</evidence>
<evidence type="ECO:0000313" key="9">
    <source>
        <dbReference type="Proteomes" id="UP000669179"/>
    </source>
</evidence>
<dbReference type="InterPro" id="IPR036388">
    <property type="entry name" value="WH-like_DNA-bd_sf"/>
</dbReference>
<dbReference type="SMART" id="SM01043">
    <property type="entry name" value="BTAD"/>
    <property type="match status" value="1"/>
</dbReference>
<name>A0A939PKM5_9ACTN</name>
<comment type="caution">
    <text evidence="8">The sequence shown here is derived from an EMBL/GenBank/DDBJ whole genome shotgun (WGS) entry which is preliminary data.</text>
</comment>
<evidence type="ECO:0000256" key="3">
    <source>
        <dbReference type="ARBA" id="ARBA00023125"/>
    </source>
</evidence>
<dbReference type="GO" id="GO:0006355">
    <property type="term" value="P:regulation of DNA-templated transcription"/>
    <property type="evidence" value="ECO:0007669"/>
    <property type="project" value="InterPro"/>
</dbReference>
<evidence type="ECO:0000256" key="5">
    <source>
        <dbReference type="PROSITE-ProRule" id="PRU01091"/>
    </source>
</evidence>
<dbReference type="RefSeq" id="WP_208259481.1">
    <property type="nucleotide sequence ID" value="NZ_JAGEOJ010000013.1"/>
</dbReference>
<dbReference type="Gene3D" id="1.10.10.10">
    <property type="entry name" value="Winged helix-like DNA-binding domain superfamily/Winged helix DNA-binding domain"/>
    <property type="match status" value="1"/>
</dbReference>
<dbReference type="InterPro" id="IPR005158">
    <property type="entry name" value="BTAD"/>
</dbReference>
<dbReference type="AlphaFoldDB" id="A0A939PKM5"/>
<evidence type="ECO:0000259" key="7">
    <source>
        <dbReference type="PROSITE" id="PS51755"/>
    </source>
</evidence>
<feature type="DNA-binding region" description="OmpR/PhoB-type" evidence="5">
    <location>
        <begin position="1"/>
        <end position="95"/>
    </location>
</feature>
<organism evidence="8 9">
    <name type="scientific">Actinomadura barringtoniae</name>
    <dbReference type="NCBI Taxonomy" id="1427535"/>
    <lineage>
        <taxon>Bacteria</taxon>
        <taxon>Bacillati</taxon>
        <taxon>Actinomycetota</taxon>
        <taxon>Actinomycetes</taxon>
        <taxon>Streptosporangiales</taxon>
        <taxon>Thermomonosporaceae</taxon>
        <taxon>Actinomadura</taxon>
    </lineage>
</organism>
<evidence type="ECO:0000256" key="4">
    <source>
        <dbReference type="ARBA" id="ARBA00023163"/>
    </source>
</evidence>
<sequence>MEFRILGPMQAAGRGGRPVHLKGYRPRLLLATLVLEAGRVVSTERLGEAVWDDRPPTSMRTQVAIAVSGLRRAFRTAGVEADVIETVRPGYRLNIGAVRIDAEAAEEAVALARDAAGAGRPDEAAERYRAALAHWRGPVLAGLDSPIVAAGGLRWTELRLTVAEELAELELARGHHHEVTGELMALVAENPLRERLRAQLMTALARAGRQAESLNAYQEGRRILDEELGLEPGRTLRDLQEAILREDPSVQQQPVAWRGRSGSCTRLRNGPHARRTRHRRAAGLRRATRLYG</sequence>
<dbReference type="InterPro" id="IPR016032">
    <property type="entry name" value="Sig_transdc_resp-reg_C-effctor"/>
</dbReference>
<dbReference type="CDD" id="cd15831">
    <property type="entry name" value="BTAD"/>
    <property type="match status" value="1"/>
</dbReference>
<comment type="similarity">
    <text evidence="1">Belongs to the AfsR/DnrI/RedD regulatory family.</text>
</comment>
<evidence type="ECO:0000313" key="8">
    <source>
        <dbReference type="EMBL" id="MBO2451604.1"/>
    </source>
</evidence>
<dbReference type="Proteomes" id="UP000669179">
    <property type="component" value="Unassembled WGS sequence"/>
</dbReference>
<dbReference type="InterPro" id="IPR011990">
    <property type="entry name" value="TPR-like_helical_dom_sf"/>
</dbReference>
<feature type="region of interest" description="Disordered" evidence="6">
    <location>
        <begin position="259"/>
        <end position="292"/>
    </location>
</feature>
<dbReference type="SMART" id="SM00862">
    <property type="entry name" value="Trans_reg_C"/>
    <property type="match status" value="1"/>
</dbReference>
<dbReference type="Pfam" id="PF03704">
    <property type="entry name" value="BTAD"/>
    <property type="match status" value="1"/>
</dbReference>
<dbReference type="InterPro" id="IPR051677">
    <property type="entry name" value="AfsR-DnrI-RedD_regulator"/>
</dbReference>
<dbReference type="CDD" id="cd00383">
    <property type="entry name" value="trans_reg_C"/>
    <property type="match status" value="1"/>
</dbReference>
<gene>
    <name evidence="8" type="ORF">J4573_31250</name>
</gene>
<keyword evidence="4" id="KW-0804">Transcription</keyword>
<dbReference type="SUPFAM" id="SSF48452">
    <property type="entry name" value="TPR-like"/>
    <property type="match status" value="1"/>
</dbReference>
<dbReference type="InterPro" id="IPR001867">
    <property type="entry name" value="OmpR/PhoB-type_DNA-bd"/>
</dbReference>
<dbReference type="Pfam" id="PF00486">
    <property type="entry name" value="Trans_reg_C"/>
    <property type="match status" value="1"/>
</dbReference>
<accession>A0A939PKM5</accession>
<dbReference type="Gene3D" id="1.25.40.10">
    <property type="entry name" value="Tetratricopeptide repeat domain"/>
    <property type="match status" value="1"/>
</dbReference>
<dbReference type="SUPFAM" id="SSF46894">
    <property type="entry name" value="C-terminal effector domain of the bipartite response regulators"/>
    <property type="match status" value="1"/>
</dbReference>
<dbReference type="EMBL" id="JAGEOJ010000013">
    <property type="protein sequence ID" value="MBO2451604.1"/>
    <property type="molecule type" value="Genomic_DNA"/>
</dbReference>
<keyword evidence="3 5" id="KW-0238">DNA-binding</keyword>
<dbReference type="PROSITE" id="PS51755">
    <property type="entry name" value="OMPR_PHOB"/>
    <property type="match status" value="1"/>
</dbReference>
<evidence type="ECO:0000256" key="6">
    <source>
        <dbReference type="SAM" id="MobiDB-lite"/>
    </source>
</evidence>
<keyword evidence="9" id="KW-1185">Reference proteome</keyword>
<evidence type="ECO:0000256" key="2">
    <source>
        <dbReference type="ARBA" id="ARBA00023015"/>
    </source>
</evidence>